<reference evidence="2 3" key="1">
    <citation type="submission" date="2016-06" db="EMBL/GenBank/DDBJ databases">
        <authorList>
            <person name="Kjaerup R.B."/>
            <person name="Dalgaard T.S."/>
            <person name="Juul-Madsen H.R."/>
        </authorList>
    </citation>
    <scope>NUCLEOTIDE SEQUENCE [LARGE SCALE GENOMIC DNA]</scope>
    <source>
        <strain evidence="2 3">1127319.6</strain>
    </source>
</reference>
<dbReference type="EMBL" id="LZLC01000160">
    <property type="protein sequence ID" value="OBJ40287.1"/>
    <property type="molecule type" value="Genomic_DNA"/>
</dbReference>
<accession>A0A1A3GW77</accession>
<dbReference type="AlphaFoldDB" id="A0A1A3GW77"/>
<dbReference type="Gene3D" id="3.40.50.300">
    <property type="entry name" value="P-loop containing nucleotide triphosphate hydrolases"/>
    <property type="match status" value="1"/>
</dbReference>
<dbReference type="InterPro" id="IPR027417">
    <property type="entry name" value="P-loop_NTPase"/>
</dbReference>
<evidence type="ECO:0000313" key="3">
    <source>
        <dbReference type="Proteomes" id="UP000093898"/>
    </source>
</evidence>
<sequence>MLTLTQSLFVKGSAGDPLPVVWESLGHKGTRFLRGQLVLACAGPGTGKSAFILAYALKSGVPTLYFSADSDAFTQTTRSLSIVKEQTLERSAATVRNEDLDEIDSVFDAAPIRFNYNASPSLDQVETSLRAYDEVYGEYPELIVVDNITNVRAGGDNDDDPFSGLEGLMDYLHTVARGTEACVIGLHHVTSSYNDADKPIPLSGVKGQITRVPEMVLTLFRIASEFGTDDLNVSTVKNRSGRADPSGNDYVTLDFIGDSMSIKDRS</sequence>
<organism evidence="2 3">
    <name type="scientific">Mycolicibacterium mucogenicum</name>
    <name type="common">Mycobacterium mucogenicum</name>
    <dbReference type="NCBI Taxonomy" id="56689"/>
    <lineage>
        <taxon>Bacteria</taxon>
        <taxon>Bacillati</taxon>
        <taxon>Actinomycetota</taxon>
        <taxon>Actinomycetes</taxon>
        <taxon>Mycobacteriales</taxon>
        <taxon>Mycobacteriaceae</taxon>
        <taxon>Mycolicibacterium</taxon>
    </lineage>
</organism>
<protein>
    <recommendedName>
        <fullName evidence="1">SF4 helicase domain-containing protein</fullName>
    </recommendedName>
</protein>
<dbReference type="OrthoDB" id="5144161at2"/>
<comment type="caution">
    <text evidence="2">The sequence shown here is derived from an EMBL/GenBank/DDBJ whole genome shotgun (WGS) entry which is preliminary data.</text>
</comment>
<dbReference type="GO" id="GO:0005524">
    <property type="term" value="F:ATP binding"/>
    <property type="evidence" value="ECO:0007669"/>
    <property type="project" value="InterPro"/>
</dbReference>
<evidence type="ECO:0000313" key="2">
    <source>
        <dbReference type="EMBL" id="OBJ40287.1"/>
    </source>
</evidence>
<name>A0A1A3GW77_MYCMU</name>
<dbReference type="SUPFAM" id="SSF52540">
    <property type="entry name" value="P-loop containing nucleoside triphosphate hydrolases"/>
    <property type="match status" value="1"/>
</dbReference>
<dbReference type="Pfam" id="PF03796">
    <property type="entry name" value="DnaB_C"/>
    <property type="match status" value="1"/>
</dbReference>
<proteinExistence type="predicted"/>
<feature type="domain" description="SF4 helicase" evidence="1">
    <location>
        <begin position="31"/>
        <end position="244"/>
    </location>
</feature>
<evidence type="ECO:0000259" key="1">
    <source>
        <dbReference type="Pfam" id="PF03796"/>
    </source>
</evidence>
<dbReference type="GO" id="GO:0006260">
    <property type="term" value="P:DNA replication"/>
    <property type="evidence" value="ECO:0007669"/>
    <property type="project" value="InterPro"/>
</dbReference>
<gene>
    <name evidence="2" type="ORF">A5630_25385</name>
</gene>
<dbReference type="Proteomes" id="UP000093898">
    <property type="component" value="Unassembled WGS sequence"/>
</dbReference>
<dbReference type="InterPro" id="IPR007694">
    <property type="entry name" value="DNA_helicase_DnaB-like_C"/>
</dbReference>
<dbReference type="GO" id="GO:0003678">
    <property type="term" value="F:DNA helicase activity"/>
    <property type="evidence" value="ECO:0007669"/>
    <property type="project" value="InterPro"/>
</dbReference>